<dbReference type="GO" id="GO:0005829">
    <property type="term" value="C:cytosol"/>
    <property type="evidence" value="ECO:0007669"/>
    <property type="project" value="TreeGrafter"/>
</dbReference>
<dbReference type="Gene3D" id="1.20.200.10">
    <property type="entry name" value="Fumarase/aspartase (Central domain)"/>
    <property type="match status" value="1"/>
</dbReference>
<name>A0A1I1UFZ0_9BACT</name>
<dbReference type="Gene3D" id="1.10.40.30">
    <property type="entry name" value="Fumarase/aspartase (C-terminal domain)"/>
    <property type="match status" value="1"/>
</dbReference>
<dbReference type="InterPro" id="IPR000362">
    <property type="entry name" value="Fumarate_lyase_fam"/>
</dbReference>
<dbReference type="STRING" id="385682.SAMN05444380_10167"/>
<evidence type="ECO:0000256" key="1">
    <source>
        <dbReference type="SAM" id="Coils"/>
    </source>
</evidence>
<dbReference type="GO" id="GO:0006531">
    <property type="term" value="P:aspartate metabolic process"/>
    <property type="evidence" value="ECO:0007669"/>
    <property type="project" value="TreeGrafter"/>
</dbReference>
<dbReference type="Pfam" id="PF00206">
    <property type="entry name" value="Lyase_1"/>
    <property type="match status" value="1"/>
</dbReference>
<organism evidence="4 5">
    <name type="scientific">Thermophagus xiamenensis</name>
    <dbReference type="NCBI Taxonomy" id="385682"/>
    <lineage>
        <taxon>Bacteria</taxon>
        <taxon>Pseudomonadati</taxon>
        <taxon>Bacteroidota</taxon>
        <taxon>Bacteroidia</taxon>
        <taxon>Marinilabiliales</taxon>
        <taxon>Marinilabiliaceae</taxon>
        <taxon>Thermophagus</taxon>
    </lineage>
</organism>
<dbReference type="InterPro" id="IPR008948">
    <property type="entry name" value="L-Aspartase-like"/>
</dbReference>
<evidence type="ECO:0000313" key="5">
    <source>
        <dbReference type="Proteomes" id="UP000181976"/>
    </source>
</evidence>
<sequence>MRIEEDFLGKKEIADDHLFGIHALRARENFDNSTLFPVDWYQAIGLVKLACYKTYEKFCNTAIKKGLSAPEGHQWMPDATIEALKKAAGEVSQGKHFEHFIVPAVQGGAGTSINMNINEIIANRALILIGHKPGDYHLIDPLDHANIYQSTNDVIPTALHIVLIDLASSLEKAINEVRNAMESLEKSFGNLLRQAYTQMQQAVPSTYGYLLGSYNDALSRDWWRTSRIRERLKRINIGGGATGTGMGIPRYFIQQVPKELREITGMPLTSAENPADATMNHDDLVEAHGILKALAVNLEKIASDLRLLSSDLYIHQSVRIPQRQMGSSIIPGKVNPVISEYMISVSHKVYANDQLISSLASQGCLDLNAYLPIIGCAFIESFRLLSSGCYSLANSMLRQLTIHPGKEQSEIFKNPAITTALVPFIGHKKAQMLAQHMKEEGIDIFESNQQLNILSTEKIQQILNPASLTARGFSLKDLNSDTWNQVQ</sequence>
<reference evidence="4 5" key="1">
    <citation type="submission" date="2016-10" db="EMBL/GenBank/DDBJ databases">
        <authorList>
            <person name="de Groot N.N."/>
        </authorList>
    </citation>
    <scope>NUCLEOTIDE SEQUENCE [LARGE SCALE GENOMIC DNA]</scope>
    <source>
        <strain evidence="4 5">DSM 19012</strain>
    </source>
</reference>
<dbReference type="PANTHER" id="PTHR42696:SF2">
    <property type="entry name" value="ASPARTATE AMMONIA-LYASE"/>
    <property type="match status" value="1"/>
</dbReference>
<dbReference type="SUPFAM" id="SSF48557">
    <property type="entry name" value="L-aspartase-like"/>
    <property type="match status" value="1"/>
</dbReference>
<dbReference type="PANTHER" id="PTHR42696">
    <property type="entry name" value="ASPARTATE AMMONIA-LYASE"/>
    <property type="match status" value="1"/>
</dbReference>
<gene>
    <name evidence="4" type="ORF">SAMN05444380_10167</name>
</gene>
<dbReference type="InterPro" id="IPR018951">
    <property type="entry name" value="Fumarase_C_C"/>
</dbReference>
<dbReference type="PRINTS" id="PR00149">
    <property type="entry name" value="FUMRATELYASE"/>
</dbReference>
<dbReference type="RefSeq" id="WP_010527274.1">
    <property type="nucleotide sequence ID" value="NZ_AFSL01000040.1"/>
</dbReference>
<dbReference type="InParanoid" id="A0A1I1UFZ0"/>
<dbReference type="InterPro" id="IPR022761">
    <property type="entry name" value="Fumarate_lyase_N"/>
</dbReference>
<evidence type="ECO:0000259" key="3">
    <source>
        <dbReference type="Pfam" id="PF10415"/>
    </source>
</evidence>
<evidence type="ECO:0000313" key="4">
    <source>
        <dbReference type="EMBL" id="SFD69756.1"/>
    </source>
</evidence>
<feature type="domain" description="Fumarate lyase N-terminal" evidence="2">
    <location>
        <begin position="11"/>
        <end position="349"/>
    </location>
</feature>
<dbReference type="Proteomes" id="UP000181976">
    <property type="component" value="Unassembled WGS sequence"/>
</dbReference>
<dbReference type="Pfam" id="PF10415">
    <property type="entry name" value="FumaraseC_C"/>
    <property type="match status" value="1"/>
</dbReference>
<dbReference type="InterPro" id="IPR024083">
    <property type="entry name" value="Fumarase/histidase_N"/>
</dbReference>
<dbReference type="Gene3D" id="1.10.275.10">
    <property type="entry name" value="Fumarase/aspartase (N-terminal domain)"/>
    <property type="match status" value="1"/>
</dbReference>
<dbReference type="InterPro" id="IPR051546">
    <property type="entry name" value="Aspartate_Ammonia-Lyase"/>
</dbReference>
<keyword evidence="4" id="KW-0456">Lyase</keyword>
<dbReference type="GO" id="GO:0006099">
    <property type="term" value="P:tricarboxylic acid cycle"/>
    <property type="evidence" value="ECO:0007669"/>
    <property type="project" value="InterPro"/>
</dbReference>
<protein>
    <submittedName>
        <fullName evidence="4">Aspartate ammonia-lyase</fullName>
    </submittedName>
</protein>
<dbReference type="GO" id="GO:0008797">
    <property type="term" value="F:aspartate ammonia-lyase activity"/>
    <property type="evidence" value="ECO:0007669"/>
    <property type="project" value="TreeGrafter"/>
</dbReference>
<dbReference type="EMBL" id="FONA01000001">
    <property type="protein sequence ID" value="SFD69756.1"/>
    <property type="molecule type" value="Genomic_DNA"/>
</dbReference>
<dbReference type="eggNOG" id="COG1027">
    <property type="taxonomic scope" value="Bacteria"/>
</dbReference>
<dbReference type="AlphaFoldDB" id="A0A1I1UFZ0"/>
<evidence type="ECO:0000259" key="2">
    <source>
        <dbReference type="Pfam" id="PF00206"/>
    </source>
</evidence>
<proteinExistence type="predicted"/>
<dbReference type="OrthoDB" id="9802809at2"/>
<feature type="coiled-coil region" evidence="1">
    <location>
        <begin position="167"/>
        <end position="194"/>
    </location>
</feature>
<keyword evidence="5" id="KW-1185">Reference proteome</keyword>
<feature type="domain" description="Fumarase C C-terminal" evidence="3">
    <location>
        <begin position="418"/>
        <end position="469"/>
    </location>
</feature>
<keyword evidence="1" id="KW-0175">Coiled coil</keyword>
<accession>A0A1I1UFZ0</accession>